<feature type="region of interest" description="Disordered" evidence="1">
    <location>
        <begin position="1"/>
        <end position="26"/>
    </location>
</feature>
<reference evidence="3" key="1">
    <citation type="submission" date="2014-06" db="EMBL/GenBank/DDBJ databases">
        <authorList>
            <person name="Berkman P.J."/>
        </authorList>
    </citation>
    <scope>NUCLEOTIDE SEQUENCE [LARGE SCALE GENOMIC DNA]</scope>
</reference>
<dbReference type="AlphaFoldDB" id="A0A0F7RXR2"/>
<dbReference type="Proteomes" id="UP000242770">
    <property type="component" value="Unassembled WGS sequence"/>
</dbReference>
<organism evidence="2 3">
    <name type="scientific">Sporisorium scitamineum</name>
    <dbReference type="NCBI Taxonomy" id="49012"/>
    <lineage>
        <taxon>Eukaryota</taxon>
        <taxon>Fungi</taxon>
        <taxon>Dikarya</taxon>
        <taxon>Basidiomycota</taxon>
        <taxon>Ustilaginomycotina</taxon>
        <taxon>Ustilaginomycetes</taxon>
        <taxon>Ustilaginales</taxon>
        <taxon>Ustilaginaceae</taxon>
        <taxon>Sporisorium</taxon>
    </lineage>
</organism>
<name>A0A0F7RXR2_9BASI</name>
<sequence length="86" mass="9330">MSALPHPLQQSLVRPPSPGSSSLSSDTVARKIAANAVEAPTCPIAWGTWLRKYQLGNWCESVPLQTSIDPKHTSCIRKTLSAFQGR</sequence>
<accession>A0A0F7RXR2</accession>
<evidence type="ECO:0000313" key="2">
    <source>
        <dbReference type="EMBL" id="CDS00093.1"/>
    </source>
</evidence>
<dbReference type="EMBL" id="CCFA01001983">
    <property type="protein sequence ID" value="CDS00093.1"/>
    <property type="molecule type" value="Genomic_DNA"/>
</dbReference>
<proteinExistence type="predicted"/>
<keyword evidence="3" id="KW-1185">Reference proteome</keyword>
<evidence type="ECO:0000256" key="1">
    <source>
        <dbReference type="SAM" id="MobiDB-lite"/>
    </source>
</evidence>
<dbReference type="STRING" id="49012.A0A0F7RXR2"/>
<protein>
    <submittedName>
        <fullName evidence="2">Uncharacterized protein</fullName>
    </submittedName>
</protein>
<evidence type="ECO:0000313" key="3">
    <source>
        <dbReference type="Proteomes" id="UP000242770"/>
    </source>
</evidence>
<gene>
    <name evidence="2" type="primary">SSCI35380.1</name>
</gene>